<dbReference type="PANTHER" id="PTHR11592:SF134">
    <property type="entry name" value="PHOSPHOLIPID HYDROPEROXIDE GLUTATHIONE PEROXIDASE"/>
    <property type="match status" value="1"/>
</dbReference>
<dbReference type="SUPFAM" id="SSF52833">
    <property type="entry name" value="Thioredoxin-like"/>
    <property type="match status" value="1"/>
</dbReference>
<evidence type="ECO:0000256" key="5">
    <source>
        <dbReference type="RuleBase" id="RU000499"/>
    </source>
</evidence>
<accession>A0A7M5V2R5</accession>
<sequence length="116" mass="13178">MIELQKRYGEQGLRVLAFPCNQFNGQEPGDNKQIKEFAANKGCNFDMFSKINVNGAGAHPLYIYLKSKQHGMLTNDIKWNFSKFLCNRHGVPVKRYSPTDAPLNAENDIKAELSKE</sequence>
<evidence type="ECO:0000256" key="2">
    <source>
        <dbReference type="ARBA" id="ARBA00022559"/>
    </source>
</evidence>
<dbReference type="PROSITE" id="PS00763">
    <property type="entry name" value="GLUTATHIONE_PEROXID_2"/>
    <property type="match status" value="1"/>
</dbReference>
<dbReference type="Gene3D" id="3.40.30.10">
    <property type="entry name" value="Glutaredoxin"/>
    <property type="match status" value="1"/>
</dbReference>
<dbReference type="Proteomes" id="UP000594262">
    <property type="component" value="Unplaced"/>
</dbReference>
<evidence type="ECO:0000256" key="3">
    <source>
        <dbReference type="ARBA" id="ARBA00022933"/>
    </source>
</evidence>
<reference evidence="6" key="1">
    <citation type="submission" date="2021-01" db="UniProtKB">
        <authorList>
            <consortium name="EnsemblMetazoa"/>
        </authorList>
    </citation>
    <scope>IDENTIFICATION</scope>
</reference>
<evidence type="ECO:0000313" key="6">
    <source>
        <dbReference type="EnsemblMetazoa" id="CLYHEMP002572.1"/>
    </source>
</evidence>
<dbReference type="GO" id="GO:0006979">
    <property type="term" value="P:response to oxidative stress"/>
    <property type="evidence" value="ECO:0007669"/>
    <property type="project" value="InterPro"/>
</dbReference>
<protein>
    <recommendedName>
        <fullName evidence="5">Glutathione peroxidase</fullName>
    </recommendedName>
</protein>
<dbReference type="AlphaFoldDB" id="A0A7M5V2R5"/>
<organism evidence="6 7">
    <name type="scientific">Clytia hemisphaerica</name>
    <dbReference type="NCBI Taxonomy" id="252671"/>
    <lineage>
        <taxon>Eukaryota</taxon>
        <taxon>Metazoa</taxon>
        <taxon>Cnidaria</taxon>
        <taxon>Hydrozoa</taxon>
        <taxon>Hydroidolina</taxon>
        <taxon>Leptothecata</taxon>
        <taxon>Obeliida</taxon>
        <taxon>Clytiidae</taxon>
        <taxon>Clytia</taxon>
    </lineage>
</organism>
<dbReference type="InterPro" id="IPR036249">
    <property type="entry name" value="Thioredoxin-like_sf"/>
</dbReference>
<dbReference type="InterPro" id="IPR029760">
    <property type="entry name" value="GPX_CS"/>
</dbReference>
<dbReference type="Pfam" id="PF00255">
    <property type="entry name" value="GSHPx"/>
    <property type="match status" value="1"/>
</dbReference>
<dbReference type="InterPro" id="IPR000889">
    <property type="entry name" value="Glutathione_peroxidase"/>
</dbReference>
<keyword evidence="4 5" id="KW-0560">Oxidoreductase</keyword>
<evidence type="ECO:0000256" key="1">
    <source>
        <dbReference type="ARBA" id="ARBA00006926"/>
    </source>
</evidence>
<name>A0A7M5V2R5_9CNID</name>
<comment type="similarity">
    <text evidence="1 5">Belongs to the glutathione peroxidase family.</text>
</comment>
<dbReference type="PROSITE" id="PS51355">
    <property type="entry name" value="GLUTATHIONE_PEROXID_3"/>
    <property type="match status" value="1"/>
</dbReference>
<dbReference type="CDD" id="cd00340">
    <property type="entry name" value="GSH_Peroxidase"/>
    <property type="match status" value="1"/>
</dbReference>
<dbReference type="PIRSF" id="PIRSF000303">
    <property type="entry name" value="Glutathion_perox"/>
    <property type="match status" value="1"/>
</dbReference>
<dbReference type="PANTHER" id="PTHR11592">
    <property type="entry name" value="GLUTATHIONE PEROXIDASE"/>
    <property type="match status" value="1"/>
</dbReference>
<evidence type="ECO:0000256" key="4">
    <source>
        <dbReference type="ARBA" id="ARBA00023002"/>
    </source>
</evidence>
<keyword evidence="3" id="KW-0712">Selenocysteine</keyword>
<keyword evidence="7" id="KW-1185">Reference proteome</keyword>
<evidence type="ECO:0000313" key="7">
    <source>
        <dbReference type="Proteomes" id="UP000594262"/>
    </source>
</evidence>
<dbReference type="EnsemblMetazoa" id="CLYHEMT002572.1">
    <property type="protein sequence ID" value="CLYHEMP002572.1"/>
    <property type="gene ID" value="CLYHEMG002572"/>
</dbReference>
<keyword evidence="2 5" id="KW-0575">Peroxidase</keyword>
<dbReference type="GO" id="GO:0004601">
    <property type="term" value="F:peroxidase activity"/>
    <property type="evidence" value="ECO:0007669"/>
    <property type="project" value="UniProtKB-KW"/>
</dbReference>
<proteinExistence type="inferred from homology"/>
<dbReference type="PRINTS" id="PR01011">
    <property type="entry name" value="GLUTPROXDASE"/>
</dbReference>
<dbReference type="OrthoDB" id="446890at2759"/>